<reference evidence="4" key="1">
    <citation type="journal article" date="2021" name="PeerJ">
        <title>Extensive microbial diversity within the chicken gut microbiome revealed by metagenomics and culture.</title>
        <authorList>
            <person name="Gilroy R."/>
            <person name="Ravi A."/>
            <person name="Getino M."/>
            <person name="Pursley I."/>
            <person name="Horton D.L."/>
            <person name="Alikhan N.F."/>
            <person name="Baker D."/>
            <person name="Gharbi K."/>
            <person name="Hall N."/>
            <person name="Watson M."/>
            <person name="Adriaenssens E.M."/>
            <person name="Foster-Nyarko E."/>
            <person name="Jarju S."/>
            <person name="Secka A."/>
            <person name="Antonio M."/>
            <person name="Oren A."/>
            <person name="Chaudhuri R.R."/>
            <person name="La Ragione R."/>
            <person name="Hildebrand F."/>
            <person name="Pallen M.J."/>
        </authorList>
    </citation>
    <scope>NUCLEOTIDE SEQUENCE</scope>
    <source>
        <strain evidence="4">ChiW7-2402</strain>
    </source>
</reference>
<comment type="similarity">
    <text evidence="1">Belongs to the glycosyl hydrolase 3 family.</text>
</comment>
<feature type="domain" description="Fibronectin type III-like" evidence="3">
    <location>
        <begin position="589"/>
        <end position="659"/>
    </location>
</feature>
<dbReference type="SMART" id="SM01217">
    <property type="entry name" value="Fn3_like"/>
    <property type="match status" value="1"/>
</dbReference>
<dbReference type="GO" id="GO:0005975">
    <property type="term" value="P:carbohydrate metabolic process"/>
    <property type="evidence" value="ECO:0007669"/>
    <property type="project" value="InterPro"/>
</dbReference>
<dbReference type="FunFam" id="2.60.40.10:FF:000495">
    <property type="entry name" value="Periplasmic beta-glucosidase"/>
    <property type="match status" value="1"/>
</dbReference>
<dbReference type="PRINTS" id="PR00133">
    <property type="entry name" value="GLHYDRLASE3"/>
</dbReference>
<evidence type="ECO:0000256" key="2">
    <source>
        <dbReference type="ARBA" id="ARBA00022801"/>
    </source>
</evidence>
<name>A0A9D2G610_9FIRM</name>
<dbReference type="SUPFAM" id="SSF52279">
    <property type="entry name" value="Beta-D-glucan exohydrolase, C-terminal domain"/>
    <property type="match status" value="1"/>
</dbReference>
<dbReference type="EMBL" id="DXBB01000073">
    <property type="protein sequence ID" value="HIZ72941.1"/>
    <property type="molecule type" value="Genomic_DNA"/>
</dbReference>
<dbReference type="Pfam" id="PF00933">
    <property type="entry name" value="Glyco_hydro_3"/>
    <property type="match status" value="1"/>
</dbReference>
<gene>
    <name evidence="4" type="ORF">H9964_05125</name>
</gene>
<dbReference type="InterPro" id="IPR002772">
    <property type="entry name" value="Glyco_hydro_3_C"/>
</dbReference>
<dbReference type="InterPro" id="IPR036962">
    <property type="entry name" value="Glyco_hydro_3_N_sf"/>
</dbReference>
<organism evidence="4 5">
    <name type="scientific">Candidatus Gallimonas intestinavium</name>
    <dbReference type="NCBI Taxonomy" id="2838603"/>
    <lineage>
        <taxon>Bacteria</taxon>
        <taxon>Bacillati</taxon>
        <taxon>Bacillota</taxon>
        <taxon>Clostridia</taxon>
        <taxon>Candidatus Gallimonas</taxon>
    </lineage>
</organism>
<dbReference type="SUPFAM" id="SSF51445">
    <property type="entry name" value="(Trans)glycosidases"/>
    <property type="match status" value="1"/>
</dbReference>
<evidence type="ECO:0000256" key="1">
    <source>
        <dbReference type="ARBA" id="ARBA00005336"/>
    </source>
</evidence>
<proteinExistence type="inferred from homology"/>
<dbReference type="GO" id="GO:0008422">
    <property type="term" value="F:beta-glucosidase activity"/>
    <property type="evidence" value="ECO:0007669"/>
    <property type="project" value="UniProtKB-ARBA"/>
</dbReference>
<dbReference type="InterPro" id="IPR026891">
    <property type="entry name" value="Fn3-like"/>
</dbReference>
<evidence type="ECO:0000259" key="3">
    <source>
        <dbReference type="SMART" id="SM01217"/>
    </source>
</evidence>
<evidence type="ECO:0000313" key="4">
    <source>
        <dbReference type="EMBL" id="HIZ72941.1"/>
    </source>
</evidence>
<accession>A0A9D2G610</accession>
<dbReference type="InterPro" id="IPR013783">
    <property type="entry name" value="Ig-like_fold"/>
</dbReference>
<sequence>MPRTKDNLKREVASLLSKMTVREKASLLYGRRFWYVTGKETGQPLPEIMVTDGPSGLRKQCGKADMIGLNESVPSIAYPTGSALASSWDPALLFSVGQALAEDCIKEEVSVLLGPAVNHKRDPLCGRNFEYYSEDPVLTADLGTAMVQGIQSKGVGACVKHFACNSQEDARFFSDSIVDERALREIYLRQFEAILRRAQPWMVMTAYNKINGTHCTENSRLMTDIARREWGYEGLFVTDWSAMRDQLAAYRAGLDLEMPGTVGSDLDLEEAVRCGALSEEVLNERAGKVLELLLKSGQKKPALPKNMQAQHLAVARRAAEESAVLVKNQNILPFFAKQPILVIGAFAKQPRYQGGGSSKVIPVLLENALEELQKLGAEVVFAEGYARNSTEPDPSLIQEAASLAKKYPQTVVFAGLPESCETEGEDRTTLSLPASHNALIEAVLEANPEAAVVLTAGSPVTLPWESKAKAILLTYLAGCCGGSAAANILLGKVSPSGRLAETWPLSYEDTPAAAYYHKHEDYAEYRESIFTGYRFYDSAKRAVLFPFGHGLSYTTFSYSDLSLDGHVGKGKPLTLSFRLKNTGKCLGKETVQVYVQKKESRIFRPEKELKAYSKFTLGKGAEVRAVLTLPSESFAFYNAERGAWQTEPGVYFILVGASSRDIRLAAEVYVEGDGDVPDLRAVAPAYYDMPSAPRELPEDQFLALAKANKPKERDRTTITRYSPIKDLAFSKGGRPIYESIVKRASSNPDPEMAKTNLKMAMDMPVMNLFMGNSRRSEVDKILQIANGGTHEE</sequence>
<comment type="caution">
    <text evidence="4">The sequence shown here is derived from an EMBL/GenBank/DDBJ whole genome shotgun (WGS) entry which is preliminary data.</text>
</comment>
<dbReference type="Pfam" id="PF01915">
    <property type="entry name" value="Glyco_hydro_3_C"/>
    <property type="match status" value="1"/>
</dbReference>
<dbReference type="Gene3D" id="3.20.20.300">
    <property type="entry name" value="Glycoside hydrolase, family 3, N-terminal domain"/>
    <property type="match status" value="1"/>
</dbReference>
<dbReference type="InterPro" id="IPR017853">
    <property type="entry name" value="GH"/>
</dbReference>
<dbReference type="Proteomes" id="UP000824102">
    <property type="component" value="Unassembled WGS sequence"/>
</dbReference>
<dbReference type="InterPro" id="IPR036881">
    <property type="entry name" value="Glyco_hydro_3_C_sf"/>
</dbReference>
<keyword evidence="2 4" id="KW-0378">Hydrolase</keyword>
<evidence type="ECO:0000313" key="5">
    <source>
        <dbReference type="Proteomes" id="UP000824102"/>
    </source>
</evidence>
<dbReference type="AlphaFoldDB" id="A0A9D2G610"/>
<reference evidence="4" key="2">
    <citation type="submission" date="2021-04" db="EMBL/GenBank/DDBJ databases">
        <authorList>
            <person name="Gilroy R."/>
        </authorList>
    </citation>
    <scope>NUCLEOTIDE SEQUENCE</scope>
    <source>
        <strain evidence="4">ChiW7-2402</strain>
    </source>
</reference>
<dbReference type="InterPro" id="IPR050288">
    <property type="entry name" value="Cellulose_deg_GH3"/>
</dbReference>
<dbReference type="Gene3D" id="3.40.50.1700">
    <property type="entry name" value="Glycoside hydrolase family 3 C-terminal domain"/>
    <property type="match status" value="1"/>
</dbReference>
<dbReference type="Gene3D" id="2.60.40.10">
    <property type="entry name" value="Immunoglobulins"/>
    <property type="match status" value="1"/>
</dbReference>
<dbReference type="PANTHER" id="PTHR42715:SF10">
    <property type="entry name" value="BETA-GLUCOSIDASE"/>
    <property type="match status" value="1"/>
</dbReference>
<dbReference type="InterPro" id="IPR001764">
    <property type="entry name" value="Glyco_hydro_3_N"/>
</dbReference>
<dbReference type="Pfam" id="PF14310">
    <property type="entry name" value="Fn3-like"/>
    <property type="match status" value="1"/>
</dbReference>
<protein>
    <submittedName>
        <fullName evidence="4">Glycoside hydrolase family 3 C-terminal domain-containing protein</fullName>
    </submittedName>
</protein>
<dbReference type="PANTHER" id="PTHR42715">
    <property type="entry name" value="BETA-GLUCOSIDASE"/>
    <property type="match status" value="1"/>
</dbReference>